<dbReference type="AlphaFoldDB" id="A0A4Z0J9E5"/>
<keyword evidence="5" id="KW-1185">Reference proteome</keyword>
<dbReference type="PROSITE" id="PS51186">
    <property type="entry name" value="GNAT"/>
    <property type="match status" value="1"/>
</dbReference>
<feature type="domain" description="N-acetyltransferase" evidence="3">
    <location>
        <begin position="1"/>
        <end position="151"/>
    </location>
</feature>
<sequence>MKATWSKEDAAMATLKRTDSTTLALYLNTIFTQQFTENHLAYDGKVGELLAMGAYDGDRLIGGIIMRRRYDHLAITQLAIDRAYRGQKIGTQLIRAAERLARDRHVINITLSTRSYQAVGFYEKCGYQIYGTLPDLPFAGVTTTYFYKRLTH</sequence>
<reference evidence="4 5" key="1">
    <citation type="submission" date="2018-10" db="EMBL/GenBank/DDBJ databases">
        <title>Lactobacillus sp. R7 and Lactobacillus sp. R19 isolated from fermented mustard green product of Taiwan.</title>
        <authorList>
            <person name="Lin S.-T."/>
        </authorList>
    </citation>
    <scope>NUCLEOTIDE SEQUENCE [LARGE SCALE GENOMIC DNA]</scope>
    <source>
        <strain evidence="4 5">BCRC 81129</strain>
    </source>
</reference>
<dbReference type="Pfam" id="PF00583">
    <property type="entry name" value="Acetyltransf_1"/>
    <property type="match status" value="1"/>
</dbReference>
<accession>A0A4Z0J9E5</accession>
<dbReference type="Gene3D" id="3.40.630.30">
    <property type="match status" value="1"/>
</dbReference>
<dbReference type="Proteomes" id="UP000297348">
    <property type="component" value="Unassembled WGS sequence"/>
</dbReference>
<dbReference type="PANTHER" id="PTHR43420">
    <property type="entry name" value="ACETYLTRANSFERASE"/>
    <property type="match status" value="1"/>
</dbReference>
<dbReference type="CDD" id="cd04301">
    <property type="entry name" value="NAT_SF"/>
    <property type="match status" value="1"/>
</dbReference>
<evidence type="ECO:0000256" key="1">
    <source>
        <dbReference type="ARBA" id="ARBA00022679"/>
    </source>
</evidence>
<dbReference type="EMBL" id="RKLX01000013">
    <property type="protein sequence ID" value="TGD18373.1"/>
    <property type="molecule type" value="Genomic_DNA"/>
</dbReference>
<keyword evidence="1 4" id="KW-0808">Transferase</keyword>
<evidence type="ECO:0000259" key="3">
    <source>
        <dbReference type="PROSITE" id="PS51186"/>
    </source>
</evidence>
<name>A0A4Z0J9E5_9LACO</name>
<dbReference type="InterPro" id="IPR050680">
    <property type="entry name" value="YpeA/RimI_acetyltransf"/>
</dbReference>
<dbReference type="PANTHER" id="PTHR43420:SF47">
    <property type="entry name" value="N-ACETYLTRANSFERASE DOMAIN-CONTAINING PROTEIN"/>
    <property type="match status" value="1"/>
</dbReference>
<protein>
    <submittedName>
        <fullName evidence="4">GNAT family N-acetyltransferase</fullName>
    </submittedName>
</protein>
<dbReference type="InterPro" id="IPR000182">
    <property type="entry name" value="GNAT_dom"/>
</dbReference>
<dbReference type="GO" id="GO:0016747">
    <property type="term" value="F:acyltransferase activity, transferring groups other than amino-acyl groups"/>
    <property type="evidence" value="ECO:0007669"/>
    <property type="project" value="InterPro"/>
</dbReference>
<evidence type="ECO:0000313" key="5">
    <source>
        <dbReference type="Proteomes" id="UP000297348"/>
    </source>
</evidence>
<dbReference type="SUPFAM" id="SSF55729">
    <property type="entry name" value="Acyl-CoA N-acyltransferases (Nat)"/>
    <property type="match status" value="1"/>
</dbReference>
<evidence type="ECO:0000256" key="2">
    <source>
        <dbReference type="ARBA" id="ARBA00023315"/>
    </source>
</evidence>
<proteinExistence type="predicted"/>
<dbReference type="OrthoDB" id="9787920at2"/>
<dbReference type="InterPro" id="IPR016181">
    <property type="entry name" value="Acyl_CoA_acyltransferase"/>
</dbReference>
<evidence type="ECO:0000313" key="4">
    <source>
        <dbReference type="EMBL" id="TGD18373.1"/>
    </source>
</evidence>
<comment type="caution">
    <text evidence="4">The sequence shown here is derived from an EMBL/GenBank/DDBJ whole genome shotgun (WGS) entry which is preliminary data.</text>
</comment>
<keyword evidence="2" id="KW-0012">Acyltransferase</keyword>
<gene>
    <name evidence="4" type="ORF">EGT51_08655</name>
</gene>
<organism evidence="4 5">
    <name type="scientific">Levilactobacillus suantsaiihabitans</name>
    <dbReference type="NCBI Taxonomy" id="2487722"/>
    <lineage>
        <taxon>Bacteria</taxon>
        <taxon>Bacillati</taxon>
        <taxon>Bacillota</taxon>
        <taxon>Bacilli</taxon>
        <taxon>Lactobacillales</taxon>
        <taxon>Lactobacillaceae</taxon>
        <taxon>Levilactobacillus</taxon>
    </lineage>
</organism>